<evidence type="ECO:0000256" key="1">
    <source>
        <dbReference type="ARBA" id="ARBA00004141"/>
    </source>
</evidence>
<dbReference type="Gene3D" id="1.20.58.390">
    <property type="entry name" value="Neurotransmitter-gated ion-channel transmembrane domain"/>
    <property type="match status" value="1"/>
</dbReference>
<dbReference type="AlphaFoldDB" id="A0AA88Y8Q6"/>
<dbReference type="SUPFAM" id="SSF90112">
    <property type="entry name" value="Neurotransmitter-gated ion-channel transmembrane pore"/>
    <property type="match status" value="1"/>
</dbReference>
<dbReference type="Gene3D" id="2.70.170.10">
    <property type="entry name" value="Neurotransmitter-gated ion-channel ligand-binding domain"/>
    <property type="match status" value="1"/>
</dbReference>
<feature type="domain" description="Neurotransmitter-gated ion-channel transmembrane" evidence="8">
    <location>
        <begin position="123"/>
        <end position="272"/>
    </location>
</feature>
<dbReference type="GO" id="GO:0005230">
    <property type="term" value="F:extracellular ligand-gated monoatomic ion channel activity"/>
    <property type="evidence" value="ECO:0007669"/>
    <property type="project" value="InterPro"/>
</dbReference>
<comment type="subcellular location">
    <subcellularLocation>
        <location evidence="2">Cell membrane</location>
    </subcellularLocation>
    <subcellularLocation>
        <location evidence="1">Membrane</location>
        <topology evidence="1">Multi-pass membrane protein</topology>
    </subcellularLocation>
</comment>
<feature type="transmembrane region" description="Helical" evidence="7">
    <location>
        <begin position="181"/>
        <end position="203"/>
    </location>
</feature>
<dbReference type="Proteomes" id="UP001186944">
    <property type="component" value="Unassembled WGS sequence"/>
</dbReference>
<keyword evidence="6" id="KW-0407">Ion channel</keyword>
<evidence type="ECO:0000256" key="4">
    <source>
        <dbReference type="ARBA" id="ARBA00022475"/>
    </source>
</evidence>
<evidence type="ECO:0000313" key="10">
    <source>
        <dbReference type="Proteomes" id="UP001186944"/>
    </source>
</evidence>
<dbReference type="InterPro" id="IPR006028">
    <property type="entry name" value="GABAA/Glycine_rcpt"/>
</dbReference>
<keyword evidence="3" id="KW-0813">Transport</keyword>
<feature type="transmembrane region" description="Helical" evidence="7">
    <location>
        <begin position="116"/>
        <end position="140"/>
    </location>
</feature>
<keyword evidence="7" id="KW-1133">Transmembrane helix</keyword>
<evidence type="ECO:0000256" key="2">
    <source>
        <dbReference type="ARBA" id="ARBA00004236"/>
    </source>
</evidence>
<dbReference type="EMBL" id="VSWD01000006">
    <property type="protein sequence ID" value="KAK3100691.1"/>
    <property type="molecule type" value="Genomic_DNA"/>
</dbReference>
<proteinExistence type="predicted"/>
<accession>A0AA88Y8Q6</accession>
<reference evidence="9" key="1">
    <citation type="submission" date="2019-08" db="EMBL/GenBank/DDBJ databases">
        <title>The improved chromosome-level genome for the pearl oyster Pinctada fucata martensii using PacBio sequencing and Hi-C.</title>
        <authorList>
            <person name="Zheng Z."/>
        </authorList>
    </citation>
    <scope>NUCLEOTIDE SEQUENCE</scope>
    <source>
        <strain evidence="9">ZZ-2019</strain>
        <tissue evidence="9">Adductor muscle</tissue>
    </source>
</reference>
<organism evidence="9 10">
    <name type="scientific">Pinctada imbricata</name>
    <name type="common">Atlantic pearl-oyster</name>
    <name type="synonym">Pinctada martensii</name>
    <dbReference type="NCBI Taxonomy" id="66713"/>
    <lineage>
        <taxon>Eukaryota</taxon>
        <taxon>Metazoa</taxon>
        <taxon>Spiralia</taxon>
        <taxon>Lophotrochozoa</taxon>
        <taxon>Mollusca</taxon>
        <taxon>Bivalvia</taxon>
        <taxon>Autobranchia</taxon>
        <taxon>Pteriomorphia</taxon>
        <taxon>Pterioida</taxon>
        <taxon>Pterioidea</taxon>
        <taxon>Pteriidae</taxon>
        <taxon>Pinctada</taxon>
    </lineage>
</organism>
<keyword evidence="7" id="KW-0812">Transmembrane</keyword>
<protein>
    <recommendedName>
        <fullName evidence="8">Neurotransmitter-gated ion-channel transmembrane domain-containing protein</fullName>
    </recommendedName>
</protein>
<feature type="transmembrane region" description="Helical" evidence="7">
    <location>
        <begin position="294"/>
        <end position="312"/>
    </location>
</feature>
<sequence length="347" mass="39752">MHLIWNDPRILDKAKVFPKKTNFVEVDSYKLKNFWAPDIYFPNEKKGEFHNVMNANKMMKLYKNGTHHQAAVKLGKFELPTFQITDDTNYSNAVVNYTLRGEFSFLKADFHLIRRIGYYLIQMYIPSLLIVMLSWVSFWLNVNSVPGRVSLGVLSVLTISTQSSTVNASLPRVSYIKAIDIWMTTCLIFVFAALLEFSVANVISRRGSGHSHLVQRILRMTKRKWRGREYGIERSEEEKGLRKRGGKKEKNGNTKDIIVNMDGTVDFKDSKSDEKPLFSHGPLYAMYIDSACRVLFPVVFAIFNIVYWVHFLNITDYMKEKDIGQTASPSVSHNASLKMATGNGTYG</sequence>
<dbReference type="CDD" id="cd19049">
    <property type="entry name" value="LGIC_TM_anion"/>
    <property type="match status" value="1"/>
</dbReference>
<evidence type="ECO:0000256" key="3">
    <source>
        <dbReference type="ARBA" id="ARBA00022448"/>
    </source>
</evidence>
<dbReference type="InterPro" id="IPR038050">
    <property type="entry name" value="Neuro_actylchol_rec"/>
</dbReference>
<dbReference type="SUPFAM" id="SSF63712">
    <property type="entry name" value="Nicotinic receptor ligand binding domain-like"/>
    <property type="match status" value="1"/>
</dbReference>
<dbReference type="InterPro" id="IPR006201">
    <property type="entry name" value="Neur_channel"/>
</dbReference>
<evidence type="ECO:0000313" key="9">
    <source>
        <dbReference type="EMBL" id="KAK3100691.1"/>
    </source>
</evidence>
<dbReference type="GO" id="GO:0005886">
    <property type="term" value="C:plasma membrane"/>
    <property type="evidence" value="ECO:0007669"/>
    <property type="project" value="UniProtKB-SubCell"/>
</dbReference>
<comment type="caution">
    <text evidence="9">The sequence shown here is derived from an EMBL/GenBank/DDBJ whole genome shotgun (WGS) entry which is preliminary data.</text>
</comment>
<name>A0AA88Y8Q6_PINIB</name>
<dbReference type="GO" id="GO:0004888">
    <property type="term" value="F:transmembrane signaling receptor activity"/>
    <property type="evidence" value="ECO:0007669"/>
    <property type="project" value="InterPro"/>
</dbReference>
<dbReference type="Pfam" id="PF02932">
    <property type="entry name" value="Neur_chan_memb"/>
    <property type="match status" value="1"/>
</dbReference>
<keyword evidence="4" id="KW-1003">Cell membrane</keyword>
<gene>
    <name evidence="9" type="ORF">FSP39_023858</name>
</gene>
<evidence type="ECO:0000256" key="6">
    <source>
        <dbReference type="ARBA" id="ARBA00023303"/>
    </source>
</evidence>
<evidence type="ECO:0000256" key="5">
    <source>
        <dbReference type="ARBA" id="ARBA00023065"/>
    </source>
</evidence>
<evidence type="ECO:0000259" key="8">
    <source>
        <dbReference type="Pfam" id="PF02932"/>
    </source>
</evidence>
<keyword evidence="10" id="KW-1185">Reference proteome</keyword>
<keyword evidence="7" id="KW-0472">Membrane</keyword>
<dbReference type="InterPro" id="IPR036734">
    <property type="entry name" value="Neur_chan_lig-bd_sf"/>
</dbReference>
<dbReference type="InterPro" id="IPR036719">
    <property type="entry name" value="Neuro-gated_channel_TM_sf"/>
</dbReference>
<keyword evidence="5" id="KW-0406">Ion transport</keyword>
<dbReference type="PRINTS" id="PR00253">
    <property type="entry name" value="GABAARECEPTR"/>
</dbReference>
<dbReference type="InterPro" id="IPR006029">
    <property type="entry name" value="Neurotrans-gated_channel_TM"/>
</dbReference>
<dbReference type="PANTHER" id="PTHR18945">
    <property type="entry name" value="NEUROTRANSMITTER GATED ION CHANNEL"/>
    <property type="match status" value="1"/>
</dbReference>
<evidence type="ECO:0000256" key="7">
    <source>
        <dbReference type="SAM" id="Phobius"/>
    </source>
</evidence>